<proteinExistence type="inferred from homology"/>
<dbReference type="PANTHER" id="PTHR11741:SF0">
    <property type="entry name" value="ELONGATION FACTOR TS, MITOCHONDRIAL"/>
    <property type="match status" value="1"/>
</dbReference>
<dbReference type="FunFam" id="1.10.8.10:FF:000001">
    <property type="entry name" value="Elongation factor Ts"/>
    <property type="match status" value="1"/>
</dbReference>
<evidence type="ECO:0000313" key="4">
    <source>
        <dbReference type="EMBL" id="EQD61922.1"/>
    </source>
</evidence>
<comment type="similarity">
    <text evidence="1">Belongs to the EF-Ts family.</text>
</comment>
<name>T1AWS0_9ZZZZ</name>
<dbReference type="PANTHER" id="PTHR11741">
    <property type="entry name" value="ELONGATION FACTOR TS"/>
    <property type="match status" value="1"/>
</dbReference>
<accession>T1AWS0</accession>
<reference evidence="4" key="2">
    <citation type="journal article" date="2014" name="ISME J.">
        <title>Microbial stratification in low pH oxic and suboxic macroscopic growths along an acid mine drainage.</title>
        <authorList>
            <person name="Mendez-Garcia C."/>
            <person name="Mesa V."/>
            <person name="Sprenger R.R."/>
            <person name="Richter M."/>
            <person name="Diez M.S."/>
            <person name="Solano J."/>
            <person name="Bargiela R."/>
            <person name="Golyshina O.V."/>
            <person name="Manteca A."/>
            <person name="Ramos J.L."/>
            <person name="Gallego J.R."/>
            <person name="Llorente I."/>
            <person name="Martins Dos Santos V.A."/>
            <person name="Jensen O.N."/>
            <person name="Pelaez A.I."/>
            <person name="Sanchez J."/>
            <person name="Ferrer M."/>
        </authorList>
    </citation>
    <scope>NUCLEOTIDE SEQUENCE</scope>
</reference>
<dbReference type="InterPro" id="IPR001816">
    <property type="entry name" value="Transl_elong_EFTs/EF1B"/>
</dbReference>
<gene>
    <name evidence="4" type="ORF">B2A_03061</name>
</gene>
<evidence type="ECO:0000256" key="3">
    <source>
        <dbReference type="ARBA" id="ARBA00022917"/>
    </source>
</evidence>
<dbReference type="InterPro" id="IPR009060">
    <property type="entry name" value="UBA-like_sf"/>
</dbReference>
<dbReference type="SUPFAM" id="SSF46934">
    <property type="entry name" value="UBA-like"/>
    <property type="match status" value="1"/>
</dbReference>
<comment type="caution">
    <text evidence="4">The sequence shown here is derived from an EMBL/GenBank/DDBJ whole genome shotgun (WGS) entry which is preliminary data.</text>
</comment>
<dbReference type="HAMAP" id="MF_00050">
    <property type="entry name" value="EF_Ts"/>
    <property type="match status" value="1"/>
</dbReference>
<evidence type="ECO:0000256" key="2">
    <source>
        <dbReference type="ARBA" id="ARBA00022768"/>
    </source>
</evidence>
<keyword evidence="3" id="KW-0648">Protein biosynthesis</keyword>
<dbReference type="PROSITE" id="PS01126">
    <property type="entry name" value="EF_TS_1"/>
    <property type="match status" value="1"/>
</dbReference>
<dbReference type="Gene3D" id="1.10.8.10">
    <property type="entry name" value="DNA helicase RuvA subunit, C-terminal domain"/>
    <property type="match status" value="1"/>
</dbReference>
<organism evidence="4">
    <name type="scientific">mine drainage metagenome</name>
    <dbReference type="NCBI Taxonomy" id="410659"/>
    <lineage>
        <taxon>unclassified sequences</taxon>
        <taxon>metagenomes</taxon>
        <taxon>ecological metagenomes</taxon>
    </lineage>
</organism>
<dbReference type="InterPro" id="IPR018101">
    <property type="entry name" value="Transl_elong_Ts_CS"/>
</dbReference>
<evidence type="ECO:0000256" key="1">
    <source>
        <dbReference type="ARBA" id="ARBA00005532"/>
    </source>
</evidence>
<dbReference type="AlphaFoldDB" id="T1AWS0"/>
<feature type="non-terminal residue" evidence="4">
    <location>
        <position position="67"/>
    </location>
</feature>
<reference evidence="4" key="1">
    <citation type="submission" date="2013-08" db="EMBL/GenBank/DDBJ databases">
        <authorList>
            <person name="Mendez C."/>
            <person name="Richter M."/>
            <person name="Ferrer M."/>
            <person name="Sanchez J."/>
        </authorList>
    </citation>
    <scope>NUCLEOTIDE SEQUENCE</scope>
</reference>
<dbReference type="GO" id="GO:0003746">
    <property type="term" value="F:translation elongation factor activity"/>
    <property type="evidence" value="ECO:0007669"/>
    <property type="project" value="UniProtKB-KW"/>
</dbReference>
<dbReference type="EMBL" id="AUZZ01002054">
    <property type="protein sequence ID" value="EQD61922.1"/>
    <property type="molecule type" value="Genomic_DNA"/>
</dbReference>
<protein>
    <submittedName>
        <fullName evidence="4">Translation elongation factor Ts</fullName>
    </submittedName>
</protein>
<keyword evidence="2 4" id="KW-0251">Elongation factor</keyword>
<dbReference type="CDD" id="cd14275">
    <property type="entry name" value="UBA_EF-Ts"/>
    <property type="match status" value="1"/>
</dbReference>
<sequence length="67" mass="7152">MTEISAQLVRELRERTGVGFMECKKALVETAGAMEAALDYLAKAGLAKAGRKSSRVAAEGRLSLRSP</sequence>